<evidence type="ECO:0000313" key="2">
    <source>
        <dbReference type="Proteomes" id="UP001057452"/>
    </source>
</evidence>
<dbReference type="Proteomes" id="UP001057452">
    <property type="component" value="Chromosome 16"/>
</dbReference>
<protein>
    <submittedName>
        <fullName evidence="1">Uncharacterized protein</fullName>
    </submittedName>
</protein>
<keyword evidence="2" id="KW-1185">Reference proteome</keyword>
<accession>A0ACB9WEE0</accession>
<dbReference type="EMBL" id="CM043800">
    <property type="protein sequence ID" value="KAI4811441.1"/>
    <property type="molecule type" value="Genomic_DNA"/>
</dbReference>
<sequence>MDKRKAVKRMLSNLSTSNFAEFRHELVHRKKEPLGRAQQGGGEKLLRDHRVKDAGVEYSEPGSRNMGATGGPASENGSRDSEHFVDKHRTELVNRVNCVADILDQLLAKKVITQSIYDEILVIPTSQKQMRELFSGPLKSAGPRGKDVFYGILEKEEKYLIDDLKGKK</sequence>
<comment type="caution">
    <text evidence="1">The sequence shown here is derived from an EMBL/GenBank/DDBJ whole genome shotgun (WGS) entry which is preliminary data.</text>
</comment>
<gene>
    <name evidence="1" type="ORF">KUCAC02_014350</name>
</gene>
<name>A0ACB9WEE0_CHAAC</name>
<proteinExistence type="predicted"/>
<evidence type="ECO:0000313" key="1">
    <source>
        <dbReference type="EMBL" id="KAI4811441.1"/>
    </source>
</evidence>
<organism evidence="1 2">
    <name type="scientific">Chaenocephalus aceratus</name>
    <name type="common">Blackfin icefish</name>
    <name type="synonym">Chaenichthys aceratus</name>
    <dbReference type="NCBI Taxonomy" id="36190"/>
    <lineage>
        <taxon>Eukaryota</taxon>
        <taxon>Metazoa</taxon>
        <taxon>Chordata</taxon>
        <taxon>Craniata</taxon>
        <taxon>Vertebrata</taxon>
        <taxon>Euteleostomi</taxon>
        <taxon>Actinopterygii</taxon>
        <taxon>Neopterygii</taxon>
        <taxon>Teleostei</taxon>
        <taxon>Neoteleostei</taxon>
        <taxon>Acanthomorphata</taxon>
        <taxon>Eupercaria</taxon>
        <taxon>Perciformes</taxon>
        <taxon>Notothenioidei</taxon>
        <taxon>Channichthyidae</taxon>
        <taxon>Chaenocephalus</taxon>
    </lineage>
</organism>
<reference evidence="1" key="1">
    <citation type="submission" date="2022-05" db="EMBL/GenBank/DDBJ databases">
        <title>Chromosome-level genome of Chaenocephalus aceratus.</title>
        <authorList>
            <person name="Park H."/>
        </authorList>
    </citation>
    <scope>NUCLEOTIDE SEQUENCE</scope>
    <source>
        <strain evidence="1">KU_202001</strain>
    </source>
</reference>